<feature type="domain" description="N-acetyltransferase" evidence="3">
    <location>
        <begin position="13"/>
        <end position="171"/>
    </location>
</feature>
<evidence type="ECO:0000259" key="3">
    <source>
        <dbReference type="PROSITE" id="PS51186"/>
    </source>
</evidence>
<name>A0A6L5GTX2_9FIRM</name>
<dbReference type="InterPro" id="IPR016181">
    <property type="entry name" value="Acyl_CoA_acyltransferase"/>
</dbReference>
<dbReference type="CDD" id="cd04301">
    <property type="entry name" value="NAT_SF"/>
    <property type="match status" value="1"/>
</dbReference>
<dbReference type="PANTHER" id="PTHR43420">
    <property type="entry name" value="ACETYLTRANSFERASE"/>
    <property type="match status" value="1"/>
</dbReference>
<dbReference type="Pfam" id="PF00583">
    <property type="entry name" value="Acetyltransf_1"/>
    <property type="match status" value="1"/>
</dbReference>
<evidence type="ECO:0000313" key="4">
    <source>
        <dbReference type="EMBL" id="MQM73608.1"/>
    </source>
</evidence>
<evidence type="ECO:0000313" key="5">
    <source>
        <dbReference type="Proteomes" id="UP000473648"/>
    </source>
</evidence>
<dbReference type="PROSITE" id="PS51186">
    <property type="entry name" value="GNAT"/>
    <property type="match status" value="1"/>
</dbReference>
<accession>A0A6L5GTX2</accession>
<comment type="caution">
    <text evidence="4">The sequence shown here is derived from an EMBL/GenBank/DDBJ whole genome shotgun (WGS) entry which is preliminary data.</text>
</comment>
<reference evidence="4" key="1">
    <citation type="journal article" date="2020" name="Appl. Environ. Microbiol.">
        <title>Medium-Chain Fatty Acid Synthesis by 'Candidatus Weimeria bifida' gen. nov., sp. nov., and 'Candidatus Pseudoramibacter fermentans' sp. nov.</title>
        <authorList>
            <person name="Scarborough M.J."/>
            <person name="Myers K.S."/>
            <person name="Donohue T.J."/>
            <person name="Noguera D.R."/>
        </authorList>
    </citation>
    <scope>NUCLEOTIDE SEQUENCE</scope>
    <source>
        <strain evidence="4">EUB1.1</strain>
    </source>
</reference>
<proteinExistence type="predicted"/>
<evidence type="ECO:0000256" key="1">
    <source>
        <dbReference type="ARBA" id="ARBA00022679"/>
    </source>
</evidence>
<dbReference type="Proteomes" id="UP000473648">
    <property type="component" value="Unassembled WGS sequence"/>
</dbReference>
<dbReference type="Gene3D" id="3.40.630.30">
    <property type="match status" value="1"/>
</dbReference>
<protein>
    <submittedName>
        <fullName evidence="4">GNAT family N-acetyltransferase</fullName>
    </submittedName>
</protein>
<dbReference type="SUPFAM" id="SSF55729">
    <property type="entry name" value="Acyl-CoA N-acyltransferases (Nat)"/>
    <property type="match status" value="1"/>
</dbReference>
<dbReference type="GO" id="GO:0016747">
    <property type="term" value="F:acyltransferase activity, transferring groups other than amino-acyl groups"/>
    <property type="evidence" value="ECO:0007669"/>
    <property type="project" value="InterPro"/>
</dbReference>
<dbReference type="InterPro" id="IPR000182">
    <property type="entry name" value="GNAT_dom"/>
</dbReference>
<gene>
    <name evidence="4" type="ORF">FRC53_09405</name>
</gene>
<dbReference type="AlphaFoldDB" id="A0A6L5GTX2"/>
<sequence length="178" mass="20258">MMKIVKANKDQYEDVRRFYHSLIDAMQDSQYDIGWEKDIYPAPAFLKASIAGGALYLCTEGHRIVGAMVLNHQCNEGYSKFQWQTEAAEDEILVIHALGVHPAYSGKGYAKEMVNKAFEVGACTHQKAIRLDVLAGNVPAEKLYTGLGFKYMDTLNMYYEDTGWTDYKLYEYVLDGRK</sequence>
<dbReference type="EMBL" id="VOGB01000005">
    <property type="protein sequence ID" value="MQM73608.1"/>
    <property type="molecule type" value="Genomic_DNA"/>
</dbReference>
<evidence type="ECO:0000256" key="2">
    <source>
        <dbReference type="ARBA" id="ARBA00023315"/>
    </source>
</evidence>
<dbReference type="InterPro" id="IPR050680">
    <property type="entry name" value="YpeA/RimI_acetyltransf"/>
</dbReference>
<organism evidence="4 5">
    <name type="scientific">Candidatus Pseudoramibacter fermentans</name>
    <dbReference type="NCBI Taxonomy" id="2594427"/>
    <lineage>
        <taxon>Bacteria</taxon>
        <taxon>Bacillati</taxon>
        <taxon>Bacillota</taxon>
        <taxon>Clostridia</taxon>
        <taxon>Eubacteriales</taxon>
        <taxon>Eubacteriaceae</taxon>
        <taxon>Pseudoramibacter</taxon>
    </lineage>
</organism>
<keyword evidence="2" id="KW-0012">Acyltransferase</keyword>
<keyword evidence="1" id="KW-0808">Transferase</keyword>
<keyword evidence="5" id="KW-1185">Reference proteome</keyword>
<dbReference type="PANTHER" id="PTHR43420:SF12">
    <property type="entry name" value="N-ACETYLTRANSFERASE DOMAIN-CONTAINING PROTEIN"/>
    <property type="match status" value="1"/>
</dbReference>